<dbReference type="Proteomes" id="UP001341840">
    <property type="component" value="Unassembled WGS sequence"/>
</dbReference>
<gene>
    <name evidence="2" type="ORF">PIB30_083217</name>
</gene>
<reference evidence="2 3" key="1">
    <citation type="journal article" date="2023" name="Plants (Basel)">
        <title>Bridging the Gap: Combining Genomics and Transcriptomics Approaches to Understand Stylosanthes scabra, an Orphan Legume from the Brazilian Caatinga.</title>
        <authorList>
            <person name="Ferreira-Neto J.R.C."/>
            <person name="da Silva M.D."/>
            <person name="Binneck E."/>
            <person name="de Melo N.F."/>
            <person name="da Silva R.H."/>
            <person name="de Melo A.L.T.M."/>
            <person name="Pandolfi V."/>
            <person name="Bustamante F.O."/>
            <person name="Brasileiro-Vidal A.C."/>
            <person name="Benko-Iseppon A.M."/>
        </authorList>
    </citation>
    <scope>NUCLEOTIDE SEQUENCE [LARGE SCALE GENOMIC DNA]</scope>
    <source>
        <tissue evidence="2">Leaves</tissue>
    </source>
</reference>
<name>A0ABU6TSN5_9FABA</name>
<feature type="compositionally biased region" description="Polar residues" evidence="1">
    <location>
        <begin position="1"/>
        <end position="20"/>
    </location>
</feature>
<protein>
    <submittedName>
        <fullName evidence="2">Uncharacterized protein</fullName>
    </submittedName>
</protein>
<evidence type="ECO:0000313" key="3">
    <source>
        <dbReference type="Proteomes" id="UP001341840"/>
    </source>
</evidence>
<sequence>MAVNNQSPPSSNPLASQPLPNSKGGIKMVQTARESADSEDGYEEAKEDEMDEVADVADEEKVSSLDKEEEFLNATVYGGNEEKPEDLLEKCADPGPCFVMLRNPFRNPEDHRQVHRIVSSNNK</sequence>
<organism evidence="2 3">
    <name type="scientific">Stylosanthes scabra</name>
    <dbReference type="NCBI Taxonomy" id="79078"/>
    <lineage>
        <taxon>Eukaryota</taxon>
        <taxon>Viridiplantae</taxon>
        <taxon>Streptophyta</taxon>
        <taxon>Embryophyta</taxon>
        <taxon>Tracheophyta</taxon>
        <taxon>Spermatophyta</taxon>
        <taxon>Magnoliopsida</taxon>
        <taxon>eudicotyledons</taxon>
        <taxon>Gunneridae</taxon>
        <taxon>Pentapetalae</taxon>
        <taxon>rosids</taxon>
        <taxon>fabids</taxon>
        <taxon>Fabales</taxon>
        <taxon>Fabaceae</taxon>
        <taxon>Papilionoideae</taxon>
        <taxon>50 kb inversion clade</taxon>
        <taxon>dalbergioids sensu lato</taxon>
        <taxon>Dalbergieae</taxon>
        <taxon>Pterocarpus clade</taxon>
        <taxon>Stylosanthes</taxon>
    </lineage>
</organism>
<feature type="region of interest" description="Disordered" evidence="1">
    <location>
        <begin position="1"/>
        <end position="66"/>
    </location>
</feature>
<feature type="compositionally biased region" description="Acidic residues" evidence="1">
    <location>
        <begin position="37"/>
        <end position="58"/>
    </location>
</feature>
<proteinExistence type="predicted"/>
<keyword evidence="3" id="KW-1185">Reference proteome</keyword>
<accession>A0ABU6TSN5</accession>
<dbReference type="EMBL" id="JASCZI010091929">
    <property type="protein sequence ID" value="MED6151514.1"/>
    <property type="molecule type" value="Genomic_DNA"/>
</dbReference>
<comment type="caution">
    <text evidence="2">The sequence shown here is derived from an EMBL/GenBank/DDBJ whole genome shotgun (WGS) entry which is preliminary data.</text>
</comment>
<evidence type="ECO:0000256" key="1">
    <source>
        <dbReference type="SAM" id="MobiDB-lite"/>
    </source>
</evidence>
<evidence type="ECO:0000313" key="2">
    <source>
        <dbReference type="EMBL" id="MED6151514.1"/>
    </source>
</evidence>